<evidence type="ECO:0000313" key="2">
    <source>
        <dbReference type="Proteomes" id="UP000828048"/>
    </source>
</evidence>
<organism evidence="1 2">
    <name type="scientific">Vaccinium darrowii</name>
    <dbReference type="NCBI Taxonomy" id="229202"/>
    <lineage>
        <taxon>Eukaryota</taxon>
        <taxon>Viridiplantae</taxon>
        <taxon>Streptophyta</taxon>
        <taxon>Embryophyta</taxon>
        <taxon>Tracheophyta</taxon>
        <taxon>Spermatophyta</taxon>
        <taxon>Magnoliopsida</taxon>
        <taxon>eudicotyledons</taxon>
        <taxon>Gunneridae</taxon>
        <taxon>Pentapetalae</taxon>
        <taxon>asterids</taxon>
        <taxon>Ericales</taxon>
        <taxon>Ericaceae</taxon>
        <taxon>Vaccinioideae</taxon>
        <taxon>Vaccinieae</taxon>
        <taxon>Vaccinium</taxon>
    </lineage>
</organism>
<dbReference type="Proteomes" id="UP000828048">
    <property type="component" value="Chromosome 8"/>
</dbReference>
<evidence type="ECO:0000313" key="1">
    <source>
        <dbReference type="EMBL" id="KAH7851472.1"/>
    </source>
</evidence>
<comment type="caution">
    <text evidence="1">The sequence shown here is derived from an EMBL/GenBank/DDBJ whole genome shotgun (WGS) entry which is preliminary data.</text>
</comment>
<sequence>MAINTTTPPLILSLLTLSLIPTAAHHASLAPTVDRFTVIRNLVDYLSYVTDGSTTTKSEGKCCSGLKTVLKSNPSVFVRLSKIVLSWASH</sequence>
<protein>
    <submittedName>
        <fullName evidence="1">Uncharacterized protein</fullName>
    </submittedName>
</protein>
<name>A0ACB7YE71_9ERIC</name>
<dbReference type="EMBL" id="CM037158">
    <property type="protein sequence ID" value="KAH7851472.1"/>
    <property type="molecule type" value="Genomic_DNA"/>
</dbReference>
<proteinExistence type="predicted"/>
<reference evidence="1 2" key="1">
    <citation type="journal article" date="2021" name="Hortic Res">
        <title>High-quality reference genome and annotation aids understanding of berry development for evergreen blueberry (Vaccinium darrowii).</title>
        <authorList>
            <person name="Yu J."/>
            <person name="Hulse-Kemp A.M."/>
            <person name="Babiker E."/>
            <person name="Staton M."/>
        </authorList>
    </citation>
    <scope>NUCLEOTIDE SEQUENCE [LARGE SCALE GENOMIC DNA]</scope>
    <source>
        <strain evidence="2">cv. NJ 8807/NJ 8810</strain>
        <tissue evidence="1">Young leaf</tissue>
    </source>
</reference>
<keyword evidence="2" id="KW-1185">Reference proteome</keyword>
<gene>
    <name evidence="1" type="ORF">Vadar_012123</name>
</gene>
<accession>A0ACB7YE71</accession>